<evidence type="ECO:0000313" key="1">
    <source>
        <dbReference type="EMBL" id="RNL80041.1"/>
    </source>
</evidence>
<dbReference type="Proteomes" id="UP000277094">
    <property type="component" value="Unassembled WGS sequence"/>
</dbReference>
<protein>
    <submittedName>
        <fullName evidence="1">Uncharacterized protein</fullName>
    </submittedName>
</protein>
<dbReference type="NCBIfam" id="TIGR01053">
    <property type="entry name" value="LSD1"/>
    <property type="match status" value="1"/>
</dbReference>
<keyword evidence="2" id="KW-1185">Reference proteome</keyword>
<sequence>MASAGAGVVKCSVCGAFTTVYAAAATVCRSALSVAVTT</sequence>
<comment type="caution">
    <text evidence="1">The sequence shown here is derived from an EMBL/GenBank/DDBJ whole genome shotgun (WGS) entry which is preliminary data.</text>
</comment>
<evidence type="ECO:0000313" key="2">
    <source>
        <dbReference type="Proteomes" id="UP000277094"/>
    </source>
</evidence>
<gene>
    <name evidence="1" type="ORF">EFL95_14075</name>
</gene>
<name>A0A3N0DWW8_9ACTN</name>
<dbReference type="AlphaFoldDB" id="A0A3N0DWW8"/>
<proteinExistence type="predicted"/>
<accession>A0A3N0DWW8</accession>
<reference evidence="1 2" key="1">
    <citation type="submission" date="2018-11" db="EMBL/GenBank/DDBJ databases">
        <authorList>
            <person name="Li F."/>
        </authorList>
    </citation>
    <scope>NUCLEOTIDE SEQUENCE [LARGE SCALE GENOMIC DNA]</scope>
    <source>
        <strain evidence="1 2">KIS18-7</strain>
    </source>
</reference>
<dbReference type="EMBL" id="RJSG01000002">
    <property type="protein sequence ID" value="RNL80041.1"/>
    <property type="molecule type" value="Genomic_DNA"/>
</dbReference>
<organism evidence="1 2">
    <name type="scientific">Nocardioides marmorisolisilvae</name>
    <dbReference type="NCBI Taxonomy" id="1542737"/>
    <lineage>
        <taxon>Bacteria</taxon>
        <taxon>Bacillati</taxon>
        <taxon>Actinomycetota</taxon>
        <taxon>Actinomycetes</taxon>
        <taxon>Propionibacteriales</taxon>
        <taxon>Nocardioidaceae</taxon>
        <taxon>Nocardioides</taxon>
    </lineage>
</organism>